<proteinExistence type="predicted"/>
<name>A0A2S0MRX9_9RHOB</name>
<reference evidence="3" key="1">
    <citation type="submission" date="2018-03" db="EMBL/GenBank/DDBJ databases">
        <title>Genomic analysis of the strain SH-1 isolated from shrimp intestine.</title>
        <authorList>
            <person name="Kim Y.-S."/>
            <person name="Kim S.-E."/>
            <person name="Kim K.-H."/>
        </authorList>
    </citation>
    <scope>NUCLEOTIDE SEQUENCE [LARGE SCALE GENOMIC DNA]</scope>
    <source>
        <strain evidence="3">SH-1</strain>
    </source>
</reference>
<evidence type="ECO:0000313" key="3">
    <source>
        <dbReference type="Proteomes" id="UP000237655"/>
    </source>
</evidence>
<gene>
    <name evidence="2" type="ORF">C6Y53_12920</name>
</gene>
<feature type="coiled-coil region" evidence="1">
    <location>
        <begin position="10"/>
        <end position="44"/>
    </location>
</feature>
<dbReference type="KEGG" id="thas:C6Y53_12920"/>
<sequence length="114" mass="12806">MTLITPEERVSQTAELLQSLQNSIRELRQMAQDLKRQLENGEEADITGSSRQVAQTVGLIRSCQKVEECFVEQQHRQAGIARGGYALDLVQARFEIGCRLGRLRRCHGGGRVPE</sequence>
<dbReference type="Proteomes" id="UP000237655">
    <property type="component" value="Chromosome"/>
</dbReference>
<protein>
    <submittedName>
        <fullName evidence="2">Uncharacterized protein</fullName>
    </submittedName>
</protein>
<keyword evidence="3" id="KW-1185">Reference proteome</keyword>
<organism evidence="2 3">
    <name type="scientific">Pukyongiella litopenaei</name>
    <dbReference type="NCBI Taxonomy" id="2605946"/>
    <lineage>
        <taxon>Bacteria</taxon>
        <taxon>Pseudomonadati</taxon>
        <taxon>Pseudomonadota</taxon>
        <taxon>Alphaproteobacteria</taxon>
        <taxon>Rhodobacterales</taxon>
        <taxon>Paracoccaceae</taxon>
        <taxon>Pukyongiella</taxon>
    </lineage>
</organism>
<dbReference type="AlphaFoldDB" id="A0A2S0MRX9"/>
<accession>A0A2S0MRX9</accession>
<dbReference type="EMBL" id="CP027665">
    <property type="protein sequence ID" value="AVO38501.1"/>
    <property type="molecule type" value="Genomic_DNA"/>
</dbReference>
<keyword evidence="1" id="KW-0175">Coiled coil</keyword>
<evidence type="ECO:0000313" key="2">
    <source>
        <dbReference type="EMBL" id="AVO38501.1"/>
    </source>
</evidence>
<evidence type="ECO:0000256" key="1">
    <source>
        <dbReference type="SAM" id="Coils"/>
    </source>
</evidence>